<dbReference type="RefSeq" id="WP_194178788.1">
    <property type="nucleotide sequence ID" value="NZ_JAAOLL010000003.1"/>
</dbReference>
<dbReference type="GO" id="GO:0004519">
    <property type="term" value="F:endonuclease activity"/>
    <property type="evidence" value="ECO:0007669"/>
    <property type="project" value="InterPro"/>
</dbReference>
<evidence type="ECO:0000313" key="3">
    <source>
        <dbReference type="Proteomes" id="UP000519859"/>
    </source>
</evidence>
<accession>A0A8S7CWA1</accession>
<comment type="caution">
    <text evidence="2">The sequence shown here is derived from an EMBL/GenBank/DDBJ whole genome shotgun (WGS) entry which is preliminary data.</text>
</comment>
<reference evidence="2 3" key="1">
    <citation type="submission" date="2019-06" db="EMBL/GenBank/DDBJ databases">
        <authorList>
            <consortium name="NARMS: The National Antimicrobial Resistance Monitoring System"/>
        </authorList>
    </citation>
    <scope>NUCLEOTIDE SEQUENCE [LARGE SCALE GENOMIC DNA]</scope>
    <source>
        <strain evidence="2 3">FSIS11921886</strain>
    </source>
</reference>
<gene>
    <name evidence="2" type="ORF">FIJ20_23785</name>
</gene>
<evidence type="ECO:0000259" key="1">
    <source>
        <dbReference type="Pfam" id="PF20454"/>
    </source>
</evidence>
<dbReference type="Proteomes" id="UP000519859">
    <property type="component" value="Unassembled WGS sequence"/>
</dbReference>
<dbReference type="Pfam" id="PF20454">
    <property type="entry name" value="GpA_nuclease"/>
    <property type="match status" value="1"/>
</dbReference>
<name>A0A8S7CWA1_ECOLX</name>
<dbReference type="AlphaFoldDB" id="A0A8S7CWA1"/>
<organism evidence="2 3">
    <name type="scientific">Escherichia coli</name>
    <dbReference type="NCBI Taxonomy" id="562"/>
    <lineage>
        <taxon>Bacteria</taxon>
        <taxon>Pseudomonadati</taxon>
        <taxon>Pseudomonadota</taxon>
        <taxon>Gammaproteobacteria</taxon>
        <taxon>Enterobacterales</taxon>
        <taxon>Enterobacteriaceae</taxon>
        <taxon>Escherichia</taxon>
    </lineage>
</organism>
<evidence type="ECO:0000313" key="2">
    <source>
        <dbReference type="EMBL" id="EFB2195160.1"/>
    </source>
</evidence>
<protein>
    <recommendedName>
        <fullName evidence="1">Terminase large subunit GpA endonuclease domain-containing protein</fullName>
    </recommendedName>
</protein>
<dbReference type="InterPro" id="IPR046454">
    <property type="entry name" value="GpA_endonuclease"/>
</dbReference>
<feature type="domain" description="Terminase large subunit GpA endonuclease" evidence="1">
    <location>
        <begin position="6"/>
        <end position="177"/>
    </location>
</feature>
<dbReference type="EMBL" id="AASDFP010000086">
    <property type="protein sequence ID" value="EFB2195160.1"/>
    <property type="molecule type" value="Genomic_DNA"/>
</dbReference>
<sequence>MAFDDKNIWVLHHEFFYAHDCIKLESQAWKKFDTFARQTFYTIDGRELPTLAVFIDSSDGNSSNTVKKFTTTWEKYHPIKGSSHAMSELYKKSVTGGYAQQILNVHEGKNNIRKLINFAISDEPELAPVRLHFSASLPHDYLEQVNSEILKPAGGRLQWRLKPGVKRNEALDCLRICNDSYSVCHW</sequence>
<proteinExistence type="predicted"/>